<reference evidence="1" key="1">
    <citation type="submission" date="2021-06" db="EMBL/GenBank/DDBJ databases">
        <authorList>
            <person name="Kallberg Y."/>
            <person name="Tangrot J."/>
            <person name="Rosling A."/>
        </authorList>
    </citation>
    <scope>NUCLEOTIDE SEQUENCE</scope>
    <source>
        <strain evidence="1">MA461A</strain>
    </source>
</reference>
<protein>
    <submittedName>
        <fullName evidence="1">575_t:CDS:1</fullName>
    </submittedName>
</protein>
<dbReference type="Proteomes" id="UP000789920">
    <property type="component" value="Unassembled WGS sequence"/>
</dbReference>
<evidence type="ECO:0000313" key="2">
    <source>
        <dbReference type="Proteomes" id="UP000789920"/>
    </source>
</evidence>
<accession>A0ACA9NDZ9</accession>
<keyword evidence="2" id="KW-1185">Reference proteome</keyword>
<dbReference type="EMBL" id="CAJVQC010013613">
    <property type="protein sequence ID" value="CAG8649835.1"/>
    <property type="molecule type" value="Genomic_DNA"/>
</dbReference>
<gene>
    <name evidence="1" type="ORF">RPERSI_LOCUS7830</name>
</gene>
<evidence type="ECO:0000313" key="1">
    <source>
        <dbReference type="EMBL" id="CAG8649835.1"/>
    </source>
</evidence>
<feature type="non-terminal residue" evidence="1">
    <location>
        <position position="1"/>
    </location>
</feature>
<comment type="caution">
    <text evidence="1">The sequence shown here is derived from an EMBL/GenBank/DDBJ whole genome shotgun (WGS) entry which is preliminary data.</text>
</comment>
<proteinExistence type="predicted"/>
<name>A0ACA9NDZ9_9GLOM</name>
<sequence>EQLKEAQERQKVQDDIAKMTQEKLKGYNASKGGQVLSPHNIKHLGLRNHPSLKCEDCKRPTLIFKDEANEHLLRILNDITAFKQGEELEADGEKDPYSSQLKRNNAVLYGAPGTGKTEFINELQIQKLTELKKQIAEIEENQLIPPVIEVKGAKLKSAGGITDQPSPDQKLISIIKHYKKEVFGDEFSPEPYIVFVEEADQGVDVMGGTGGKKNYLLEEYKNFLSTSQDKAGLSAEAQDPNSIIIIATNNFDLIDPAVVRRGKAVVLNEPKLNDLQMTPLDRQEVTQMGLIFDIFKDVAQSARNIKDLMVETQSFGTQVQNLQRQLDEDVSKLENGLNNLRNNLEADVRALEQKIGLLQNSSQYQGLSSRLSTLEGRLSNYGSSSSGSGVSTESVNSLGDKINELQNSLSEWRDAFNNNDSSRQTYTFNKVQTALKRAKAVFNSHSNNAFGRGEYFDLSQLFAFKWIDIGFQAKDAGFCAWLQNEAQMDALEVVNNMNGAGNYKEEDLRKQYEEYSKEKTKKYPAILNLKCSKEVLAADLSDDEDISVKTFIDGLQVMKSDYLTWEKGTFLTEKGYLVRLEMKLMRIPEIRIEFPEDDDRASPKRMFEHFKESVETGKKHIQPKNLLVSNNLEAIYRCLTPARLEIFTYIQALQGLEIIKLKKVGKEIKPVALYEQITFDFSALRKVSVTPSLDLAAHH</sequence>
<organism evidence="1 2">
    <name type="scientific">Racocetra persica</name>
    <dbReference type="NCBI Taxonomy" id="160502"/>
    <lineage>
        <taxon>Eukaryota</taxon>
        <taxon>Fungi</taxon>
        <taxon>Fungi incertae sedis</taxon>
        <taxon>Mucoromycota</taxon>
        <taxon>Glomeromycotina</taxon>
        <taxon>Glomeromycetes</taxon>
        <taxon>Diversisporales</taxon>
        <taxon>Gigasporaceae</taxon>
        <taxon>Racocetra</taxon>
    </lineage>
</organism>